<keyword evidence="2" id="KW-1185">Reference proteome</keyword>
<dbReference type="EMBL" id="LSRL02000001">
    <property type="protein sequence ID" value="TDG53193.1"/>
    <property type="molecule type" value="Genomic_DNA"/>
</dbReference>
<evidence type="ECO:0000313" key="1">
    <source>
        <dbReference type="EMBL" id="TDG53193.1"/>
    </source>
</evidence>
<name>A0A484BWX0_DRONA</name>
<comment type="caution">
    <text evidence="1">The sequence shown here is derived from an EMBL/GenBank/DDBJ whole genome shotgun (WGS) entry which is preliminary data.</text>
</comment>
<dbReference type="Proteomes" id="UP000295192">
    <property type="component" value="Unassembled WGS sequence"/>
</dbReference>
<evidence type="ECO:0000313" key="2">
    <source>
        <dbReference type="Proteomes" id="UP000295192"/>
    </source>
</evidence>
<proteinExistence type="predicted"/>
<organism evidence="1 2">
    <name type="scientific">Drosophila navojoa</name>
    <name type="common">Fruit fly</name>
    <dbReference type="NCBI Taxonomy" id="7232"/>
    <lineage>
        <taxon>Eukaryota</taxon>
        <taxon>Metazoa</taxon>
        <taxon>Ecdysozoa</taxon>
        <taxon>Arthropoda</taxon>
        <taxon>Hexapoda</taxon>
        <taxon>Insecta</taxon>
        <taxon>Pterygota</taxon>
        <taxon>Neoptera</taxon>
        <taxon>Endopterygota</taxon>
        <taxon>Diptera</taxon>
        <taxon>Brachycera</taxon>
        <taxon>Muscomorpha</taxon>
        <taxon>Ephydroidea</taxon>
        <taxon>Drosophilidae</taxon>
        <taxon>Drosophila</taxon>
    </lineage>
</organism>
<protein>
    <submittedName>
        <fullName evidence="1">Uncharacterized protein</fullName>
    </submittedName>
</protein>
<gene>
    <name evidence="1" type="ORF">AWZ03_000008</name>
</gene>
<dbReference type="AlphaFoldDB" id="A0A484BWX0"/>
<sequence length="144" mass="16521">MSVRAMPPRRSERLRLRLLRQDASPAQAVAEPTVTSGRVLRRRSSRTSVVQPARQAGMNAVVVPLDYRNNPRTWLQLEAQTGSGQLVSSNREEQSDDVQTLRLLSLFIRIALLESPSLAELTRRNPTQGIRKLFRIIRFLFFRR</sequence>
<dbReference type="OMA" id="WLQLEAH"/>
<reference evidence="1 2" key="1">
    <citation type="journal article" date="2019" name="J. Hered.">
        <title>An Improved Genome Assembly for Drosophila navojoa, the Basal Species in the mojavensis Cluster.</title>
        <authorList>
            <person name="Vanderlinde T."/>
            <person name="Dupim E.G."/>
            <person name="Nazario-Yepiz N.O."/>
            <person name="Carvalho A.B."/>
        </authorList>
    </citation>
    <scope>NUCLEOTIDE SEQUENCE [LARGE SCALE GENOMIC DNA]</scope>
    <source>
        <strain evidence="1">Navoj_Jal97</strain>
        <tissue evidence="1">Whole organism</tissue>
    </source>
</reference>
<accession>A0A484BWX0</accession>